<dbReference type="AlphaFoldDB" id="A0A6N3DNE2"/>
<reference evidence="2 4" key="2">
    <citation type="submission" date="2021-10" db="EMBL/GenBank/DDBJ databases">
        <title>Collection of gut derived symbiotic bacterial strains cultured from healthy donors.</title>
        <authorList>
            <person name="Lin H."/>
            <person name="Littmann E."/>
            <person name="Claire K."/>
            <person name="Pamer E."/>
        </authorList>
    </citation>
    <scope>NUCLEOTIDE SEQUENCE [LARGE SCALE GENOMIC DNA]</scope>
    <source>
        <strain evidence="2 4">MSK.17.68</strain>
    </source>
</reference>
<dbReference type="EMBL" id="JAJBMB010000007">
    <property type="protein sequence ID" value="MCB5446308.1"/>
    <property type="molecule type" value="Genomic_DNA"/>
</dbReference>
<accession>A0A6N3DNE2</accession>
<feature type="transmembrane region" description="Helical" evidence="1">
    <location>
        <begin position="12"/>
        <end position="32"/>
    </location>
</feature>
<gene>
    <name evidence="3" type="ORF">IBLFYP30_02266</name>
    <name evidence="2" type="ORF">LIP50_08860</name>
</gene>
<evidence type="ECO:0000313" key="2">
    <source>
        <dbReference type="EMBL" id="MCB5446308.1"/>
    </source>
</evidence>
<dbReference type="InterPro" id="IPR032111">
    <property type="entry name" value="Clostridium_phage_holin"/>
</dbReference>
<evidence type="ECO:0000313" key="3">
    <source>
        <dbReference type="EMBL" id="VYU29264.1"/>
    </source>
</evidence>
<evidence type="ECO:0000313" key="4">
    <source>
        <dbReference type="Proteomes" id="UP001299409"/>
    </source>
</evidence>
<keyword evidence="1" id="KW-0472">Membrane</keyword>
<feature type="transmembrane region" description="Helical" evidence="1">
    <location>
        <begin position="39"/>
        <end position="55"/>
    </location>
</feature>
<name>A0A6N3DNE2_9FIRM</name>
<keyword evidence="1" id="KW-0812">Transmembrane</keyword>
<protein>
    <submittedName>
        <fullName evidence="2">Phage holin family protein</fullName>
    </submittedName>
</protein>
<dbReference type="Proteomes" id="UP001299409">
    <property type="component" value="Unassembled WGS sequence"/>
</dbReference>
<dbReference type="EMBL" id="CACRUE010000033">
    <property type="protein sequence ID" value="VYU29264.1"/>
    <property type="molecule type" value="Genomic_DNA"/>
</dbReference>
<keyword evidence="1" id="KW-1133">Transmembrane helix</keyword>
<keyword evidence="4" id="KW-1185">Reference proteome</keyword>
<reference evidence="3" key="1">
    <citation type="submission" date="2019-11" db="EMBL/GenBank/DDBJ databases">
        <authorList>
            <person name="Feng L."/>
        </authorList>
    </citation>
    <scope>NUCLEOTIDE SEQUENCE</scope>
    <source>
        <strain evidence="3">IbartlettiiLFYP30</strain>
    </source>
</reference>
<organism evidence="3">
    <name type="scientific">Intestinibacter bartlettii</name>
    <dbReference type="NCBI Taxonomy" id="261299"/>
    <lineage>
        <taxon>Bacteria</taxon>
        <taxon>Bacillati</taxon>
        <taxon>Bacillota</taxon>
        <taxon>Clostridia</taxon>
        <taxon>Peptostreptococcales</taxon>
        <taxon>Peptostreptococcaceae</taxon>
        <taxon>Intestinibacter</taxon>
    </lineage>
</organism>
<proteinExistence type="predicted"/>
<dbReference type="Pfam" id="PF16079">
    <property type="entry name" value="Phage_holin_5_2"/>
    <property type="match status" value="1"/>
</dbReference>
<evidence type="ECO:0000256" key="1">
    <source>
        <dbReference type="SAM" id="Phobius"/>
    </source>
</evidence>
<dbReference type="RefSeq" id="WP_048925612.1">
    <property type="nucleotide sequence ID" value="NZ_CACRUE010000033.1"/>
</dbReference>
<sequence length="101" mass="11145">MDLSQLGESAQYMVPLIILFCMCIGYVIKTSLDFIENKYIPLIMVSIGIGLNIWINKQVTAEIVVAGALSGLASIGTHQTCKSLNHSKKDQENNKDDNKDE</sequence>